<sequence>TYGQAKEGSKKELVDGKERLLEPIKLKFAFTKALHNNFNNGCLDALFKRGRIYSMISKGRIQKCSTKPNWPKVVSWGLPTCLDNGMFCDKCEACIRPLQVEIH</sequence>
<keyword evidence="2" id="KW-1185">Reference proteome</keyword>
<feature type="non-terminal residue" evidence="1">
    <location>
        <position position="1"/>
    </location>
</feature>
<organism evidence="1 2">
    <name type="scientific">Thalictrum thalictroides</name>
    <name type="common">Rue-anemone</name>
    <name type="synonym">Anemone thalictroides</name>
    <dbReference type="NCBI Taxonomy" id="46969"/>
    <lineage>
        <taxon>Eukaryota</taxon>
        <taxon>Viridiplantae</taxon>
        <taxon>Streptophyta</taxon>
        <taxon>Embryophyta</taxon>
        <taxon>Tracheophyta</taxon>
        <taxon>Spermatophyta</taxon>
        <taxon>Magnoliopsida</taxon>
        <taxon>Ranunculales</taxon>
        <taxon>Ranunculaceae</taxon>
        <taxon>Thalictroideae</taxon>
        <taxon>Thalictrum</taxon>
    </lineage>
</organism>
<gene>
    <name evidence="1" type="ORF">FRX31_021658</name>
</gene>
<accession>A0A7J6VX32</accession>
<dbReference type="EMBL" id="JABWDY010026366">
    <property type="protein sequence ID" value="KAF5188755.1"/>
    <property type="molecule type" value="Genomic_DNA"/>
</dbReference>
<dbReference type="AlphaFoldDB" id="A0A7J6VX32"/>
<reference evidence="1 2" key="1">
    <citation type="submission" date="2020-06" db="EMBL/GenBank/DDBJ databases">
        <title>Transcriptomic and genomic resources for Thalictrum thalictroides and T. hernandezii: Facilitating candidate gene discovery in an emerging model plant lineage.</title>
        <authorList>
            <person name="Arias T."/>
            <person name="Riano-Pachon D.M."/>
            <person name="Di Stilio V.S."/>
        </authorList>
    </citation>
    <scope>NUCLEOTIDE SEQUENCE [LARGE SCALE GENOMIC DNA]</scope>
    <source>
        <strain evidence="2">cv. WT478/WT964</strain>
        <tissue evidence="1">Leaves</tissue>
    </source>
</reference>
<evidence type="ECO:0000313" key="1">
    <source>
        <dbReference type="EMBL" id="KAF5188755.1"/>
    </source>
</evidence>
<comment type="caution">
    <text evidence="1">The sequence shown here is derived from an EMBL/GenBank/DDBJ whole genome shotgun (WGS) entry which is preliminary data.</text>
</comment>
<dbReference type="Proteomes" id="UP000554482">
    <property type="component" value="Unassembled WGS sequence"/>
</dbReference>
<proteinExistence type="predicted"/>
<protein>
    <submittedName>
        <fullName evidence="1">Uncharacterized protein</fullName>
    </submittedName>
</protein>
<name>A0A7J6VX32_THATH</name>
<evidence type="ECO:0000313" key="2">
    <source>
        <dbReference type="Proteomes" id="UP000554482"/>
    </source>
</evidence>